<evidence type="ECO:0000256" key="1">
    <source>
        <dbReference type="SAM" id="MobiDB-lite"/>
    </source>
</evidence>
<dbReference type="Proteomes" id="UP000039324">
    <property type="component" value="Unassembled WGS sequence"/>
</dbReference>
<feature type="region of interest" description="Disordered" evidence="1">
    <location>
        <begin position="26"/>
        <end position="45"/>
    </location>
</feature>
<organism evidence="2 3">
    <name type="scientific">Plasmodiophora brassicae</name>
    <name type="common">Clubroot disease agent</name>
    <dbReference type="NCBI Taxonomy" id="37360"/>
    <lineage>
        <taxon>Eukaryota</taxon>
        <taxon>Sar</taxon>
        <taxon>Rhizaria</taxon>
        <taxon>Endomyxa</taxon>
        <taxon>Phytomyxea</taxon>
        <taxon>Plasmodiophorida</taxon>
        <taxon>Plasmodiophoridae</taxon>
        <taxon>Plasmodiophora</taxon>
    </lineage>
</organism>
<keyword evidence="3" id="KW-1185">Reference proteome</keyword>
<evidence type="ECO:0000313" key="2">
    <source>
        <dbReference type="EMBL" id="CEP02859.1"/>
    </source>
</evidence>
<accession>A0A0G4J664</accession>
<reference evidence="2 3" key="1">
    <citation type="submission" date="2015-02" db="EMBL/GenBank/DDBJ databases">
        <authorList>
            <person name="Chooi Y.-H."/>
        </authorList>
    </citation>
    <scope>NUCLEOTIDE SEQUENCE [LARGE SCALE GENOMIC DNA]</scope>
    <source>
        <strain evidence="2">E3</strain>
    </source>
</reference>
<protein>
    <submittedName>
        <fullName evidence="2">Uncharacterized protein</fullName>
    </submittedName>
</protein>
<proteinExistence type="predicted"/>
<dbReference type="EMBL" id="CDSF01000133">
    <property type="protein sequence ID" value="CEP02859.1"/>
    <property type="molecule type" value="Genomic_DNA"/>
</dbReference>
<name>A0A0G4J664_PLABS</name>
<sequence>MDLRYSGSEMISDLWIIPAAFRDQVPPSAHSRGHPASSTMNVPTGDSLYWRDNTSSSIHRSVAQVGIRPDRTELDVVLATAVQCAVNGSTSDALVHSQISSGPVGTLLKRYAQQAGSDGRWVRSVTDAGHGQESHGPALGGFRHGLRRTTIKRLPGSLQFGSGDVDNRRGCR</sequence>
<evidence type="ECO:0000313" key="3">
    <source>
        <dbReference type="Proteomes" id="UP000039324"/>
    </source>
</evidence>
<dbReference type="AlphaFoldDB" id="A0A0G4J664"/>
<gene>
    <name evidence="2" type="ORF">PBRA_002826</name>
</gene>